<protein>
    <submittedName>
        <fullName evidence="2">AAA domain-containing protein, putative AbiEii toxin, Type IV TA system</fullName>
    </submittedName>
</protein>
<gene>
    <name evidence="2" type="ORF">SAMN04244572_00240</name>
    <name evidence="3" type="ORF">SAMN04244579_00563</name>
</gene>
<evidence type="ECO:0000313" key="2">
    <source>
        <dbReference type="EMBL" id="SEI43921.1"/>
    </source>
</evidence>
<reference evidence="4 5" key="1">
    <citation type="submission" date="2016-10" db="EMBL/GenBank/DDBJ databases">
        <authorList>
            <person name="de Groot N.N."/>
        </authorList>
    </citation>
    <scope>NUCLEOTIDE SEQUENCE [LARGE SCALE GENOMIC DNA]</scope>
    <source>
        <strain evidence="3 4">DSM 1041</strain>
        <strain evidence="2 5">DSM 373</strain>
    </source>
</reference>
<dbReference type="RefSeq" id="WP_090729274.1">
    <property type="nucleotide sequence ID" value="NZ_FNYO01000004.1"/>
</dbReference>
<organism evidence="2 5">
    <name type="scientific">Azotobacter beijerinckii</name>
    <dbReference type="NCBI Taxonomy" id="170623"/>
    <lineage>
        <taxon>Bacteria</taxon>
        <taxon>Pseudomonadati</taxon>
        <taxon>Pseudomonadota</taxon>
        <taxon>Gammaproteobacteria</taxon>
        <taxon>Pseudomonadales</taxon>
        <taxon>Pseudomonadaceae</taxon>
        <taxon>Azotobacter</taxon>
    </lineage>
</organism>
<dbReference type="EMBL" id="FNYO01000004">
    <property type="protein sequence ID" value="SEI45237.1"/>
    <property type="molecule type" value="Genomic_DNA"/>
</dbReference>
<evidence type="ECO:0000313" key="4">
    <source>
        <dbReference type="Proteomes" id="UP000199005"/>
    </source>
</evidence>
<dbReference type="PANTHER" id="PTHR43581">
    <property type="entry name" value="ATP/GTP PHOSPHATASE"/>
    <property type="match status" value="1"/>
</dbReference>
<dbReference type="EMBL" id="FNYQ01000003">
    <property type="protein sequence ID" value="SEI43921.1"/>
    <property type="molecule type" value="Genomic_DNA"/>
</dbReference>
<dbReference type="Gene3D" id="3.40.50.300">
    <property type="entry name" value="P-loop containing nucleotide triphosphate hydrolases"/>
    <property type="match status" value="2"/>
</dbReference>
<name>A0A1H6QJK7_9GAMM</name>
<dbReference type="Proteomes" id="UP000199005">
    <property type="component" value="Unassembled WGS sequence"/>
</dbReference>
<evidence type="ECO:0000313" key="5">
    <source>
        <dbReference type="Proteomes" id="UP000199250"/>
    </source>
</evidence>
<dbReference type="GO" id="GO:0005524">
    <property type="term" value="F:ATP binding"/>
    <property type="evidence" value="ECO:0007669"/>
    <property type="project" value="InterPro"/>
</dbReference>
<dbReference type="InterPro" id="IPR003959">
    <property type="entry name" value="ATPase_AAA_core"/>
</dbReference>
<dbReference type="InterPro" id="IPR027417">
    <property type="entry name" value="P-loop_NTPase"/>
</dbReference>
<dbReference type="InterPro" id="IPR051396">
    <property type="entry name" value="Bact_Antivir_Def_Nuclease"/>
</dbReference>
<dbReference type="SUPFAM" id="SSF52540">
    <property type="entry name" value="P-loop containing nucleoside triphosphate hydrolases"/>
    <property type="match status" value="1"/>
</dbReference>
<dbReference type="PANTHER" id="PTHR43581:SF2">
    <property type="entry name" value="EXCINUCLEASE ATPASE SUBUNIT"/>
    <property type="match status" value="1"/>
</dbReference>
<feature type="domain" description="ATPase AAA-type core" evidence="1">
    <location>
        <begin position="25"/>
        <end position="312"/>
    </location>
</feature>
<dbReference type="GO" id="GO:0016887">
    <property type="term" value="F:ATP hydrolysis activity"/>
    <property type="evidence" value="ECO:0007669"/>
    <property type="project" value="InterPro"/>
</dbReference>
<dbReference type="Proteomes" id="UP000199250">
    <property type="component" value="Unassembled WGS sequence"/>
</dbReference>
<evidence type="ECO:0000259" key="1">
    <source>
        <dbReference type="Pfam" id="PF13304"/>
    </source>
</evidence>
<evidence type="ECO:0000313" key="3">
    <source>
        <dbReference type="EMBL" id="SEI45237.1"/>
    </source>
</evidence>
<accession>A0A1H6QJK7</accession>
<proteinExistence type="predicted"/>
<sequence length="429" mass="48111">MLKSLHLKGVGPAREFGPVEFVPRLNVVTGDNGLGKSFLLDIAWWVLTRTWARGAPAVPQPEARKPGVSYAYTKSTSGDFADESLFKRADQTWPIRPGRPPIPGVIIYAGVDGSFSAWDPARNYWNDKEAQSYERLKAFNFTPEQVWKGLEGAGGIRHCNGLIHDWVMWQKSGDAAFDDLVKVLDALSPSGQEKLKPGKPVRVGLDVTDYPSLRMPYGQDVPLIHASAGMRRIAALAYLLVWTWREHQLACGQTGRKEAREIVFLIDEIECHLHPQWQRRIVPALLRVMQALTGRKVPVQLIVATHSPLVLASVEPEFDEEKDAVFTINLRDGEALIERETWAKQGDVVNWLVSDAFGLRQARSVEAEEAIEAAEAWMRGDKEALPAHLSTEKGIHRALERALPGGDHFWPRWIVWVEKRQAAKKGKHP</sequence>
<dbReference type="OrthoDB" id="9815944at2"/>
<dbReference type="AlphaFoldDB" id="A0A1H6QJK7"/>
<dbReference type="Pfam" id="PF13304">
    <property type="entry name" value="AAA_21"/>
    <property type="match status" value="1"/>
</dbReference>